<accession>A0AAX4HQW1</accession>
<protein>
    <recommendedName>
        <fullName evidence="4">Porin</fullName>
    </recommendedName>
</protein>
<organism evidence="2 3">
    <name type="scientific">Peredibacter starrii</name>
    <dbReference type="NCBI Taxonomy" id="28202"/>
    <lineage>
        <taxon>Bacteria</taxon>
        <taxon>Pseudomonadati</taxon>
        <taxon>Bdellovibrionota</taxon>
        <taxon>Bacteriovoracia</taxon>
        <taxon>Bacteriovoracales</taxon>
        <taxon>Bacteriovoracaceae</taxon>
        <taxon>Peredibacter</taxon>
    </lineage>
</organism>
<dbReference type="Proteomes" id="UP001324634">
    <property type="component" value="Chromosome"/>
</dbReference>
<name>A0AAX4HQW1_9BACT</name>
<proteinExistence type="predicted"/>
<evidence type="ECO:0000313" key="2">
    <source>
        <dbReference type="EMBL" id="WPU65719.1"/>
    </source>
</evidence>
<dbReference type="SUPFAM" id="SSF56935">
    <property type="entry name" value="Porins"/>
    <property type="match status" value="1"/>
</dbReference>
<dbReference type="KEGG" id="psti:SOO65_03070"/>
<evidence type="ECO:0008006" key="4">
    <source>
        <dbReference type="Google" id="ProtNLM"/>
    </source>
</evidence>
<gene>
    <name evidence="2" type="ORF">SOO65_03070</name>
</gene>
<keyword evidence="3" id="KW-1185">Reference proteome</keyword>
<dbReference type="AlphaFoldDB" id="A0AAX4HQW1"/>
<reference evidence="2 3" key="1">
    <citation type="submission" date="2023-11" db="EMBL/GenBank/DDBJ databases">
        <title>Peredibacter starrii A3.12.</title>
        <authorList>
            <person name="Mitchell R.J."/>
        </authorList>
    </citation>
    <scope>NUCLEOTIDE SEQUENCE [LARGE SCALE GENOMIC DNA]</scope>
    <source>
        <strain evidence="2 3">A3.12</strain>
    </source>
</reference>
<dbReference type="EMBL" id="CP139487">
    <property type="protein sequence ID" value="WPU65719.1"/>
    <property type="molecule type" value="Genomic_DNA"/>
</dbReference>
<feature type="chain" id="PRO_5043937676" description="Porin" evidence="1">
    <location>
        <begin position="20"/>
        <end position="390"/>
    </location>
</feature>
<sequence>MNKKILATVTLLSTGLANAATLQGFDATAYGFIKASAIYSTEAVGSFNNTNMSAPTHAVVDAGPNRESRLSFQTAQSRIGAILKKGENLSGKIELDFIDFAKSSPTTQMNPRVRIAAVTYSWGNNKVIVGQDWDLFSPVTGYTFDIVGMYFKAGNSGFMRQQAQYLKTLGEWELGGAVGLSSANPSVSDTDTEYSKSPSYALRLSRKLDAGRVGVSGIYSRIDLYNPNGSPQVNPNGKHHESYGANIFFEKNYGLLGLKAEAYYGQNMDNLGTLTLSRAANGIDTKEYGGFLSAQYQVIEKNFIFGGVGIAKIDDPADMPNVATATTPATPASNFLASNSVLRVGWEYRVTDDFSWISEVSHFTTQTKVSDNNYKLAIADTFETGVQLRF</sequence>
<keyword evidence="1" id="KW-0732">Signal</keyword>
<feature type="signal peptide" evidence="1">
    <location>
        <begin position="1"/>
        <end position="19"/>
    </location>
</feature>
<evidence type="ECO:0000313" key="3">
    <source>
        <dbReference type="Proteomes" id="UP001324634"/>
    </source>
</evidence>
<dbReference type="RefSeq" id="WP_321396744.1">
    <property type="nucleotide sequence ID" value="NZ_CP139487.1"/>
</dbReference>
<evidence type="ECO:0000256" key="1">
    <source>
        <dbReference type="SAM" id="SignalP"/>
    </source>
</evidence>